<feature type="transmembrane region" description="Helical" evidence="2">
    <location>
        <begin position="7"/>
        <end position="28"/>
    </location>
</feature>
<proteinExistence type="predicted"/>
<gene>
    <name evidence="4" type="ORF">JRO89_XS09G0204600</name>
</gene>
<feature type="region of interest" description="Disordered" evidence="1">
    <location>
        <begin position="354"/>
        <end position="375"/>
    </location>
</feature>
<protein>
    <recommendedName>
        <fullName evidence="3">PWWP domain-containing protein</fullName>
    </recommendedName>
</protein>
<evidence type="ECO:0000259" key="3">
    <source>
        <dbReference type="PROSITE" id="PS50812"/>
    </source>
</evidence>
<feature type="compositionally biased region" description="Basic and acidic residues" evidence="1">
    <location>
        <begin position="308"/>
        <end position="317"/>
    </location>
</feature>
<dbReference type="SUPFAM" id="SSF63748">
    <property type="entry name" value="Tudor/PWWP/MBT"/>
    <property type="match status" value="1"/>
</dbReference>
<dbReference type="PANTHER" id="PTHR33697">
    <property type="entry name" value="T17B22.17 PROTEIN-RELATED"/>
    <property type="match status" value="1"/>
</dbReference>
<feature type="compositionally biased region" description="Basic residues" evidence="1">
    <location>
        <begin position="789"/>
        <end position="803"/>
    </location>
</feature>
<evidence type="ECO:0000256" key="1">
    <source>
        <dbReference type="SAM" id="MobiDB-lite"/>
    </source>
</evidence>
<dbReference type="PANTHER" id="PTHR33697:SF1">
    <property type="entry name" value="TUDOR_PWWP_MBT SUPERFAMILY PROTEIN"/>
    <property type="match status" value="1"/>
</dbReference>
<feature type="region of interest" description="Disordered" evidence="1">
    <location>
        <begin position="521"/>
        <end position="552"/>
    </location>
</feature>
<organism evidence="4 5">
    <name type="scientific">Xanthoceras sorbifolium</name>
    <dbReference type="NCBI Taxonomy" id="99658"/>
    <lineage>
        <taxon>Eukaryota</taxon>
        <taxon>Viridiplantae</taxon>
        <taxon>Streptophyta</taxon>
        <taxon>Embryophyta</taxon>
        <taxon>Tracheophyta</taxon>
        <taxon>Spermatophyta</taxon>
        <taxon>Magnoliopsida</taxon>
        <taxon>eudicotyledons</taxon>
        <taxon>Gunneridae</taxon>
        <taxon>Pentapetalae</taxon>
        <taxon>rosids</taxon>
        <taxon>malvids</taxon>
        <taxon>Sapindales</taxon>
        <taxon>Sapindaceae</taxon>
        <taxon>Xanthoceroideae</taxon>
        <taxon>Xanthoceras</taxon>
    </lineage>
</organism>
<feature type="compositionally biased region" description="Basic residues" evidence="1">
    <location>
        <begin position="573"/>
        <end position="591"/>
    </location>
</feature>
<dbReference type="EMBL" id="JAFEMO010000009">
    <property type="protein sequence ID" value="KAH7565420.1"/>
    <property type="molecule type" value="Genomic_DNA"/>
</dbReference>
<dbReference type="CDD" id="cd05162">
    <property type="entry name" value="PWWP"/>
    <property type="match status" value="1"/>
</dbReference>
<evidence type="ECO:0000256" key="2">
    <source>
        <dbReference type="SAM" id="Phobius"/>
    </source>
</evidence>
<accession>A0ABQ8HM47</accession>
<feature type="region of interest" description="Disordered" evidence="1">
    <location>
        <begin position="761"/>
        <end position="815"/>
    </location>
</feature>
<keyword evidence="5" id="KW-1185">Reference proteome</keyword>
<feature type="compositionally biased region" description="Polar residues" evidence="1">
    <location>
        <begin position="260"/>
        <end position="275"/>
    </location>
</feature>
<keyword evidence="2" id="KW-0472">Membrane</keyword>
<dbReference type="InterPro" id="IPR044679">
    <property type="entry name" value="PWWP2-like"/>
</dbReference>
<evidence type="ECO:0000313" key="4">
    <source>
        <dbReference type="EMBL" id="KAH7565420.1"/>
    </source>
</evidence>
<comment type="caution">
    <text evidence="4">The sequence shown here is derived from an EMBL/GenBank/DDBJ whole genome shotgun (WGS) entry which is preliminary data.</text>
</comment>
<dbReference type="InterPro" id="IPR000313">
    <property type="entry name" value="PWWP_dom"/>
</dbReference>
<feature type="region of interest" description="Disordered" evidence="1">
    <location>
        <begin position="564"/>
        <end position="592"/>
    </location>
</feature>
<feature type="region of interest" description="Disordered" evidence="1">
    <location>
        <begin position="254"/>
        <end position="334"/>
    </location>
</feature>
<feature type="domain" description="PWWP" evidence="3">
    <location>
        <begin position="46"/>
        <end position="91"/>
    </location>
</feature>
<keyword evidence="2" id="KW-1133">Transmembrane helix</keyword>
<dbReference type="PROSITE" id="PS50812">
    <property type="entry name" value="PWWP"/>
    <property type="match status" value="1"/>
</dbReference>
<feature type="region of interest" description="Disordered" evidence="1">
    <location>
        <begin position="613"/>
        <end position="632"/>
    </location>
</feature>
<feature type="compositionally biased region" description="Polar residues" evidence="1">
    <location>
        <begin position="535"/>
        <end position="552"/>
    </location>
</feature>
<sequence length="832" mass="91072">MFSTSCLAGLKCFLVFEFCGVVVFWVMGSPESEDDGNRANSIDPTVGGLVWVRRRNGSWWPGRILGIDEVSEGCLVSPRSGTPVKLLGREDASVLMPELLAAGPADLAGFLMPMASCVRGTSTLQNVKISLMYWVRFQARVNRLGILSSPSLKRKEKKRNALSGEVVWLFNNTNRAAGSDLYVDMDWYNLEKSKRVKAFRCGEYDECIEKAKASAANSGKKAVKYARREDAILHALELESARLGKDHPDYWVRPDILSGENENSDSAPELSQSGISFEEPNHISSSKVHAGQGKRRKTPNDSEDDGTEGTKRMRGLEDLGMGVGSKRKVQAGGVPEVVQQESASLCNSLNGNLSNGGSVNGSRTHSSLKRKRSQVANVHEFLKRKHRRRPLTKVLESTAMVSVPVICDQLPSSNGSPLQGLSDSKVSVVESNESRKSLSMVINNNSDSTVVSCDNGVSLIASEHGCDASHINHKTKETEISSMPGLAGKDRLFDVPFVGEHKHTAGFSPVFPSCSSGKPQVVVSGRQSSQGSQVEATSLKNEGLNESGSTSSAAVHINNISQRMEKGTSKWQSKGKRNLRNTSKNRKQHSRKFVDDETNACVAGIEHLDGFPHGSDRKVDCDGGSKSKLETEERHWSNSIPRREPLLKTTEVKLLPDGSLCPRRSLPFRQTRFTVHPRYQMSDFPVRNFCVDSALYDVELEVKANYRPQHVPLVSLMSKLNGKAIIGHPLTVEALADGHSNGMECDGTHVSVVEAAKTGYSIKPNSEAARTSTKHMKLPSRHSPSSKSPKSRKSGLLSKKIRKLSSLTGQQERKPVVAARRSLRLLLLRVSL</sequence>
<dbReference type="Proteomes" id="UP000827721">
    <property type="component" value="Unassembled WGS sequence"/>
</dbReference>
<reference evidence="4 5" key="1">
    <citation type="submission" date="2021-02" db="EMBL/GenBank/DDBJ databases">
        <title>Plant Genome Project.</title>
        <authorList>
            <person name="Zhang R.-G."/>
        </authorList>
    </citation>
    <scope>NUCLEOTIDE SEQUENCE [LARGE SCALE GENOMIC DNA]</scope>
    <source>
        <tissue evidence="4">Leaves</tissue>
    </source>
</reference>
<feature type="compositionally biased region" description="Low complexity" evidence="1">
    <location>
        <begin position="521"/>
        <end position="534"/>
    </location>
</feature>
<name>A0ABQ8HM47_9ROSI</name>
<keyword evidence="2" id="KW-0812">Transmembrane</keyword>
<evidence type="ECO:0000313" key="5">
    <source>
        <dbReference type="Proteomes" id="UP000827721"/>
    </source>
</evidence>